<evidence type="ECO:0000256" key="1">
    <source>
        <dbReference type="SAM" id="Coils"/>
    </source>
</evidence>
<gene>
    <name evidence="2" type="ORF">CARN6_1534</name>
</gene>
<dbReference type="SUPFAM" id="SSF46785">
    <property type="entry name" value="Winged helix' DNA-binding domain"/>
    <property type="match status" value="2"/>
</dbReference>
<keyword evidence="1" id="KW-0175">Coiled coil</keyword>
<name>E6QLI2_9ZZZZ</name>
<dbReference type="InterPro" id="IPR007432">
    <property type="entry name" value="DUF480"/>
</dbReference>
<feature type="coiled-coil region" evidence="1">
    <location>
        <begin position="223"/>
        <end position="250"/>
    </location>
</feature>
<dbReference type="PANTHER" id="PTHR38768:SF1">
    <property type="entry name" value="UPF0502 PROTEIN YCEH"/>
    <property type="match status" value="1"/>
</dbReference>
<dbReference type="PANTHER" id="PTHR38768">
    <property type="entry name" value="UPF0502 PROTEIN YCEH"/>
    <property type="match status" value="1"/>
</dbReference>
<protein>
    <submittedName>
        <fullName evidence="2">Uncharacterized protein</fullName>
    </submittedName>
</protein>
<accession>E6QLI2</accession>
<organism evidence="2">
    <name type="scientific">mine drainage metagenome</name>
    <dbReference type="NCBI Taxonomy" id="410659"/>
    <lineage>
        <taxon>unclassified sequences</taxon>
        <taxon>metagenomes</taxon>
        <taxon>ecological metagenomes</taxon>
    </lineage>
</organism>
<dbReference type="EMBL" id="CABQ01000184">
    <property type="protein sequence ID" value="CBI08102.1"/>
    <property type="molecule type" value="Genomic_DNA"/>
</dbReference>
<dbReference type="HAMAP" id="MF_01584">
    <property type="entry name" value="UPF0502"/>
    <property type="match status" value="1"/>
</dbReference>
<dbReference type="Pfam" id="PF04337">
    <property type="entry name" value="DUF480"/>
    <property type="match status" value="1"/>
</dbReference>
<dbReference type="Gene3D" id="1.10.10.10">
    <property type="entry name" value="Winged helix-like DNA-binding domain superfamily/Winged helix DNA-binding domain"/>
    <property type="match status" value="2"/>
</dbReference>
<sequence>MIRQLVPLSPAAVRVLGALVEKEATTPEYYPLSLNALGNACNQKNNREPVMALDDEAVRAALAELATERLAGEARADGRVAKYEHRLQEALNLTRAETAVLCVLLLRGAQTPGELRGRTERIFAFEEVGDVLAVLQRLMVHEPALVRVLPRQPGMKEVRYTHLFCADHGNAETLSLGGDASWFAPLPAIAAREAALDLHQPAIPAAPSAVELTPEDLDLTERVVQLEAEVAVLTRELLDLRGQVERLLRKPMRGE</sequence>
<reference evidence="2" key="1">
    <citation type="submission" date="2009-10" db="EMBL/GenBank/DDBJ databases">
        <title>Diversity of trophic interactions inside an arsenic-rich microbial ecosystem.</title>
        <authorList>
            <person name="Bertin P.N."/>
            <person name="Heinrich-Salmeron A."/>
            <person name="Pelletier E."/>
            <person name="Goulhen-Chollet F."/>
            <person name="Arsene-Ploetze F."/>
            <person name="Gallien S."/>
            <person name="Calteau A."/>
            <person name="Vallenet D."/>
            <person name="Casiot C."/>
            <person name="Chane-Woon-Ming B."/>
            <person name="Giloteaux L."/>
            <person name="Barakat M."/>
            <person name="Bonnefoy V."/>
            <person name="Bruneel O."/>
            <person name="Chandler M."/>
            <person name="Cleiss J."/>
            <person name="Duran R."/>
            <person name="Elbaz-Poulichet F."/>
            <person name="Fonknechten N."/>
            <person name="Lauga B."/>
            <person name="Mornico D."/>
            <person name="Ortet P."/>
            <person name="Schaeffer C."/>
            <person name="Siguier P."/>
            <person name="Alexander Thil Smith A."/>
            <person name="Van Dorsselaer A."/>
            <person name="Weissenbach J."/>
            <person name="Medigue C."/>
            <person name="Le Paslier D."/>
        </authorList>
    </citation>
    <scope>NUCLEOTIDE SEQUENCE</scope>
</reference>
<dbReference type="InterPro" id="IPR036390">
    <property type="entry name" value="WH_DNA-bd_sf"/>
</dbReference>
<evidence type="ECO:0000313" key="2">
    <source>
        <dbReference type="EMBL" id="CBI08102.1"/>
    </source>
</evidence>
<dbReference type="InterPro" id="IPR036388">
    <property type="entry name" value="WH-like_DNA-bd_sf"/>
</dbReference>
<dbReference type="AlphaFoldDB" id="E6QLI2"/>
<proteinExistence type="inferred from homology"/>
<comment type="caution">
    <text evidence="2">The sequence shown here is derived from an EMBL/GenBank/DDBJ whole genome shotgun (WGS) entry which is preliminary data.</text>
</comment>